<dbReference type="Gramene" id="PHT93232">
    <property type="protein sequence ID" value="PHT93232"/>
    <property type="gene ID" value="T459_01114"/>
</dbReference>
<keyword evidence="2" id="KW-1185">Reference proteome</keyword>
<dbReference type="Proteomes" id="UP000222542">
    <property type="component" value="Unassembled WGS sequence"/>
</dbReference>
<name>A0A2G3AG65_CAPAN</name>
<proteinExistence type="predicted"/>
<sequence>MVEKNLVLLKKMVEDPIKSIHFSNSKPVCHAFDPDAKEGPDLLIDINSGDVYSVSLRLQLQHIGKKFIGAQHYSKDGVELNEEGQQDESSYTEASTYLLESRNRSSNQVIVHYYCCCFRTDHDDIELPLTSEFIILPINN</sequence>
<evidence type="ECO:0000313" key="1">
    <source>
        <dbReference type="EMBL" id="PHT93232.1"/>
    </source>
</evidence>
<dbReference type="AlphaFoldDB" id="A0A2G3AG65"/>
<reference evidence="1 2" key="2">
    <citation type="journal article" date="2017" name="Genome Biol.">
        <title>New reference genome sequences of hot pepper reveal the massive evolution of plant disease-resistance genes by retroduplication.</title>
        <authorList>
            <person name="Kim S."/>
            <person name="Park J."/>
            <person name="Yeom S.I."/>
            <person name="Kim Y.M."/>
            <person name="Seo E."/>
            <person name="Kim K.T."/>
            <person name="Kim M.S."/>
            <person name="Lee J.M."/>
            <person name="Cheong K."/>
            <person name="Shin H.S."/>
            <person name="Kim S.B."/>
            <person name="Han K."/>
            <person name="Lee J."/>
            <person name="Park M."/>
            <person name="Lee H.A."/>
            <person name="Lee H.Y."/>
            <person name="Lee Y."/>
            <person name="Oh S."/>
            <person name="Lee J.H."/>
            <person name="Choi E."/>
            <person name="Choi E."/>
            <person name="Lee S.E."/>
            <person name="Jeon J."/>
            <person name="Kim H."/>
            <person name="Choi G."/>
            <person name="Song H."/>
            <person name="Lee J."/>
            <person name="Lee S.C."/>
            <person name="Kwon J.K."/>
            <person name="Lee H.Y."/>
            <person name="Koo N."/>
            <person name="Hong Y."/>
            <person name="Kim R.W."/>
            <person name="Kang W.H."/>
            <person name="Huh J.H."/>
            <person name="Kang B.C."/>
            <person name="Yang T.J."/>
            <person name="Lee Y.H."/>
            <person name="Bennetzen J.L."/>
            <person name="Choi D."/>
        </authorList>
    </citation>
    <scope>NUCLEOTIDE SEQUENCE [LARGE SCALE GENOMIC DNA]</scope>
    <source>
        <strain evidence="2">cv. CM334</strain>
    </source>
</reference>
<comment type="caution">
    <text evidence="1">The sequence shown here is derived from an EMBL/GenBank/DDBJ whole genome shotgun (WGS) entry which is preliminary data.</text>
</comment>
<organism evidence="1 2">
    <name type="scientific">Capsicum annuum</name>
    <name type="common">Capsicum pepper</name>
    <dbReference type="NCBI Taxonomy" id="4072"/>
    <lineage>
        <taxon>Eukaryota</taxon>
        <taxon>Viridiplantae</taxon>
        <taxon>Streptophyta</taxon>
        <taxon>Embryophyta</taxon>
        <taxon>Tracheophyta</taxon>
        <taxon>Spermatophyta</taxon>
        <taxon>Magnoliopsida</taxon>
        <taxon>eudicotyledons</taxon>
        <taxon>Gunneridae</taxon>
        <taxon>Pentapetalae</taxon>
        <taxon>asterids</taxon>
        <taxon>lamiids</taxon>
        <taxon>Solanales</taxon>
        <taxon>Solanaceae</taxon>
        <taxon>Solanoideae</taxon>
        <taxon>Capsiceae</taxon>
        <taxon>Capsicum</taxon>
    </lineage>
</organism>
<reference evidence="1 2" key="1">
    <citation type="journal article" date="2014" name="Nat. Genet.">
        <title>Genome sequence of the hot pepper provides insights into the evolution of pungency in Capsicum species.</title>
        <authorList>
            <person name="Kim S."/>
            <person name="Park M."/>
            <person name="Yeom S.I."/>
            <person name="Kim Y.M."/>
            <person name="Lee J.M."/>
            <person name="Lee H.A."/>
            <person name="Seo E."/>
            <person name="Choi J."/>
            <person name="Cheong K."/>
            <person name="Kim K.T."/>
            <person name="Jung K."/>
            <person name="Lee G.W."/>
            <person name="Oh S.K."/>
            <person name="Bae C."/>
            <person name="Kim S.B."/>
            <person name="Lee H.Y."/>
            <person name="Kim S.Y."/>
            <person name="Kim M.S."/>
            <person name="Kang B.C."/>
            <person name="Jo Y.D."/>
            <person name="Yang H.B."/>
            <person name="Jeong H.J."/>
            <person name="Kang W.H."/>
            <person name="Kwon J.K."/>
            <person name="Shin C."/>
            <person name="Lim J.Y."/>
            <person name="Park J.H."/>
            <person name="Huh J.H."/>
            <person name="Kim J.S."/>
            <person name="Kim B.D."/>
            <person name="Cohen O."/>
            <person name="Paran I."/>
            <person name="Suh M.C."/>
            <person name="Lee S.B."/>
            <person name="Kim Y.K."/>
            <person name="Shin Y."/>
            <person name="Noh S.J."/>
            <person name="Park J."/>
            <person name="Seo Y.S."/>
            <person name="Kwon S.Y."/>
            <person name="Kim H.A."/>
            <person name="Park J.M."/>
            <person name="Kim H.J."/>
            <person name="Choi S.B."/>
            <person name="Bosland P.W."/>
            <person name="Reeves G."/>
            <person name="Jo S.H."/>
            <person name="Lee B.W."/>
            <person name="Cho H.T."/>
            <person name="Choi H.S."/>
            <person name="Lee M.S."/>
            <person name="Yu Y."/>
            <person name="Do Choi Y."/>
            <person name="Park B.S."/>
            <person name="van Deynze A."/>
            <person name="Ashrafi H."/>
            <person name="Hill T."/>
            <person name="Kim W.T."/>
            <person name="Pai H.S."/>
            <person name="Ahn H.K."/>
            <person name="Yeam I."/>
            <person name="Giovannoni J.J."/>
            <person name="Rose J.K."/>
            <person name="Sorensen I."/>
            <person name="Lee S.J."/>
            <person name="Kim R.W."/>
            <person name="Choi I.Y."/>
            <person name="Choi B.S."/>
            <person name="Lim J.S."/>
            <person name="Lee Y.H."/>
            <person name="Choi D."/>
        </authorList>
    </citation>
    <scope>NUCLEOTIDE SEQUENCE [LARGE SCALE GENOMIC DNA]</scope>
    <source>
        <strain evidence="2">cv. CM334</strain>
    </source>
</reference>
<evidence type="ECO:0000313" key="2">
    <source>
        <dbReference type="Proteomes" id="UP000222542"/>
    </source>
</evidence>
<dbReference type="STRING" id="4072.A0A2G3AG65"/>
<gene>
    <name evidence="1" type="ORF">T459_01114</name>
</gene>
<accession>A0A2G3AG65</accession>
<protein>
    <submittedName>
        <fullName evidence="1">Uncharacterized protein</fullName>
    </submittedName>
</protein>
<dbReference type="EMBL" id="AYRZ02000001">
    <property type="protein sequence ID" value="PHT93232.1"/>
    <property type="molecule type" value="Genomic_DNA"/>
</dbReference>